<proteinExistence type="predicted"/>
<sequence length="200" mass="22941">MGWDSVTDLEDSCGKERRVVVRGRVCMAQTFPLSLLVGTLTYMEQAEQLSFRNISCKLKVAAEWLLVEPLIPLEHLPDKFSIQGWMLAIILFFSTQVLEVERSIFQTAKLLRINITSVDNLSVINIFQSRLSEIGYQFVVGIGIRCMGYDFPVACPFLKSYTNRIRECWTNYPSFSCHYPSFWALPHGTQHLKLEDLPLP</sequence>
<gene>
    <name evidence="1" type="ORF">VNO78_32971</name>
</gene>
<name>A0AAN9NW42_PSOTE</name>
<protein>
    <submittedName>
        <fullName evidence="1">Uncharacterized protein</fullName>
    </submittedName>
</protein>
<comment type="caution">
    <text evidence="1">The sequence shown here is derived from an EMBL/GenBank/DDBJ whole genome shotgun (WGS) entry which is preliminary data.</text>
</comment>
<dbReference type="AlphaFoldDB" id="A0AAN9NW42"/>
<reference evidence="1 2" key="1">
    <citation type="submission" date="2024-01" db="EMBL/GenBank/DDBJ databases">
        <title>The genomes of 5 underutilized Papilionoideae crops provide insights into root nodulation and disease resistanc.</title>
        <authorList>
            <person name="Jiang F."/>
        </authorList>
    </citation>
    <scope>NUCLEOTIDE SEQUENCE [LARGE SCALE GENOMIC DNA]</scope>
    <source>
        <strain evidence="1">DUOXIRENSHENG_FW03</strain>
        <tissue evidence="1">Leaves</tissue>
    </source>
</reference>
<organism evidence="1 2">
    <name type="scientific">Psophocarpus tetragonolobus</name>
    <name type="common">Winged bean</name>
    <name type="synonym">Dolichos tetragonolobus</name>
    <dbReference type="NCBI Taxonomy" id="3891"/>
    <lineage>
        <taxon>Eukaryota</taxon>
        <taxon>Viridiplantae</taxon>
        <taxon>Streptophyta</taxon>
        <taxon>Embryophyta</taxon>
        <taxon>Tracheophyta</taxon>
        <taxon>Spermatophyta</taxon>
        <taxon>Magnoliopsida</taxon>
        <taxon>eudicotyledons</taxon>
        <taxon>Gunneridae</taxon>
        <taxon>Pentapetalae</taxon>
        <taxon>rosids</taxon>
        <taxon>fabids</taxon>
        <taxon>Fabales</taxon>
        <taxon>Fabaceae</taxon>
        <taxon>Papilionoideae</taxon>
        <taxon>50 kb inversion clade</taxon>
        <taxon>NPAAA clade</taxon>
        <taxon>indigoferoid/millettioid clade</taxon>
        <taxon>Phaseoleae</taxon>
        <taxon>Psophocarpus</taxon>
    </lineage>
</organism>
<dbReference type="Proteomes" id="UP001386955">
    <property type="component" value="Unassembled WGS sequence"/>
</dbReference>
<keyword evidence="2" id="KW-1185">Reference proteome</keyword>
<evidence type="ECO:0000313" key="1">
    <source>
        <dbReference type="EMBL" id="KAK7380460.1"/>
    </source>
</evidence>
<accession>A0AAN9NW42</accession>
<dbReference type="EMBL" id="JAYMYS010000009">
    <property type="protein sequence ID" value="KAK7380460.1"/>
    <property type="molecule type" value="Genomic_DNA"/>
</dbReference>
<evidence type="ECO:0000313" key="2">
    <source>
        <dbReference type="Proteomes" id="UP001386955"/>
    </source>
</evidence>